<evidence type="ECO:0000313" key="3">
    <source>
        <dbReference type="Proteomes" id="UP000315369"/>
    </source>
</evidence>
<evidence type="ECO:0000256" key="1">
    <source>
        <dbReference type="SAM" id="SignalP"/>
    </source>
</evidence>
<evidence type="ECO:0000313" key="2">
    <source>
        <dbReference type="EMBL" id="TQF11789.1"/>
    </source>
</evidence>
<feature type="chain" id="PRO_5021721006" description="Lipoprotein" evidence="1">
    <location>
        <begin position="20"/>
        <end position="256"/>
    </location>
</feature>
<feature type="signal peptide" evidence="1">
    <location>
        <begin position="1"/>
        <end position="19"/>
    </location>
</feature>
<gene>
    <name evidence="2" type="ORF">FJV41_32460</name>
</gene>
<name>A0A540WS15_9BACT</name>
<dbReference type="EMBL" id="VIFM01000170">
    <property type="protein sequence ID" value="TQF11789.1"/>
    <property type="molecule type" value="Genomic_DNA"/>
</dbReference>
<dbReference type="RefSeq" id="WP_141646477.1">
    <property type="nucleotide sequence ID" value="NZ_VIFM01000170.1"/>
</dbReference>
<comment type="caution">
    <text evidence="2">The sequence shown here is derived from an EMBL/GenBank/DDBJ whole genome shotgun (WGS) entry which is preliminary data.</text>
</comment>
<dbReference type="Proteomes" id="UP000315369">
    <property type="component" value="Unassembled WGS sequence"/>
</dbReference>
<evidence type="ECO:0008006" key="4">
    <source>
        <dbReference type="Google" id="ProtNLM"/>
    </source>
</evidence>
<reference evidence="2 3" key="1">
    <citation type="submission" date="2019-06" db="EMBL/GenBank/DDBJ databases">
        <authorList>
            <person name="Livingstone P."/>
            <person name="Whitworth D."/>
        </authorList>
    </citation>
    <scope>NUCLEOTIDE SEQUENCE [LARGE SCALE GENOMIC DNA]</scope>
    <source>
        <strain evidence="2 3">AM401</strain>
    </source>
</reference>
<dbReference type="AlphaFoldDB" id="A0A540WS15"/>
<keyword evidence="3" id="KW-1185">Reference proteome</keyword>
<keyword evidence="1" id="KW-0732">Signal</keyword>
<protein>
    <recommendedName>
        <fullName evidence="4">Lipoprotein</fullName>
    </recommendedName>
</protein>
<dbReference type="OrthoDB" id="5381885at2"/>
<proteinExistence type="predicted"/>
<organism evidence="2 3">
    <name type="scientific">Myxococcus llanfairpwllgwyngyllgogerychwyrndrobwllllantysiliogogogochensis</name>
    <dbReference type="NCBI Taxonomy" id="2590453"/>
    <lineage>
        <taxon>Bacteria</taxon>
        <taxon>Pseudomonadati</taxon>
        <taxon>Myxococcota</taxon>
        <taxon>Myxococcia</taxon>
        <taxon>Myxococcales</taxon>
        <taxon>Cystobacterineae</taxon>
        <taxon>Myxococcaceae</taxon>
        <taxon>Myxococcus</taxon>
    </lineage>
</organism>
<sequence length="256" mass="26955">MTRVTVLLALLLAACGSSAVLPAPTIIAVSPREAQVGYPGTIRVTLDAVFPIRVDYSRQEARAGTGTRLWFGSVEAPLHDIDESGTLSADVPELLPPGAHDVRVVLADGREALRERGFTLLDGDGTDEDGGVEEFPDGGIFVADGGPEQDGGPTPGTPMQPGDITGFEFESVQEQTRGQPFVITVRALGPRAAEFEDKLDLTVNKSNGGVSPTSLDQFVAGVCTQSITLDVQGDNVTLTVMDRFGVEGNSNSFKVK</sequence>
<dbReference type="PROSITE" id="PS51257">
    <property type="entry name" value="PROKAR_LIPOPROTEIN"/>
    <property type="match status" value="1"/>
</dbReference>
<accession>A0A540WS15</accession>